<evidence type="ECO:0000313" key="3">
    <source>
        <dbReference type="Proteomes" id="UP000325081"/>
    </source>
</evidence>
<dbReference type="GO" id="GO:0034220">
    <property type="term" value="P:monoatomic ion transmembrane transport"/>
    <property type="evidence" value="ECO:0007669"/>
    <property type="project" value="UniProtKB-KW"/>
</dbReference>
<evidence type="ECO:0000256" key="1">
    <source>
        <dbReference type="SAM" id="MobiDB-lite"/>
    </source>
</evidence>
<dbReference type="Proteomes" id="UP000325081">
    <property type="component" value="Unassembled WGS sequence"/>
</dbReference>
<dbReference type="EMBL" id="BKCP01010848">
    <property type="protein sequence ID" value="GER53953.1"/>
    <property type="molecule type" value="Genomic_DNA"/>
</dbReference>
<proteinExistence type="predicted"/>
<dbReference type="AlphaFoldDB" id="A0A5A7R8A8"/>
<name>A0A5A7R8A8_STRAF</name>
<keyword evidence="2" id="KW-0813">Transport</keyword>
<feature type="region of interest" description="Disordered" evidence="1">
    <location>
        <begin position="38"/>
        <end position="70"/>
    </location>
</feature>
<protein>
    <submittedName>
        <fullName evidence="2">Sodium channel protein type 9 subunit alpha</fullName>
    </submittedName>
</protein>
<keyword evidence="2" id="KW-0406">Ion transport</keyword>
<organism evidence="2 3">
    <name type="scientific">Striga asiatica</name>
    <name type="common">Asiatic witchweed</name>
    <name type="synonym">Buchnera asiatica</name>
    <dbReference type="NCBI Taxonomy" id="4170"/>
    <lineage>
        <taxon>Eukaryota</taxon>
        <taxon>Viridiplantae</taxon>
        <taxon>Streptophyta</taxon>
        <taxon>Embryophyta</taxon>
        <taxon>Tracheophyta</taxon>
        <taxon>Spermatophyta</taxon>
        <taxon>Magnoliopsida</taxon>
        <taxon>eudicotyledons</taxon>
        <taxon>Gunneridae</taxon>
        <taxon>Pentapetalae</taxon>
        <taxon>asterids</taxon>
        <taxon>lamiids</taxon>
        <taxon>Lamiales</taxon>
        <taxon>Orobanchaceae</taxon>
        <taxon>Buchnereae</taxon>
        <taxon>Striga</taxon>
    </lineage>
</organism>
<evidence type="ECO:0000313" key="2">
    <source>
        <dbReference type="EMBL" id="GER53953.1"/>
    </source>
</evidence>
<accession>A0A5A7R8A8</accession>
<sequence length="186" mass="20660">MSIQTKTCNVDMNRPIASTATYCPASFAVRSLKTSKTTQLKKKKKDLQNKRENEKKSDKRQVKGTTEYCKKNPANNSFGIANAPRRSSKVNVIPMPSMVTVMPITVHLGWTQSYHPGLNRPNKQPKATHTGKAVEMASPTASIQLFFSAVNALEELLHRRGFGLGTAPKRDAAGETKKGCRKWSWI</sequence>
<reference evidence="3" key="1">
    <citation type="journal article" date="2019" name="Curr. Biol.">
        <title>Genome Sequence of Striga asiatica Provides Insight into the Evolution of Plant Parasitism.</title>
        <authorList>
            <person name="Yoshida S."/>
            <person name="Kim S."/>
            <person name="Wafula E.K."/>
            <person name="Tanskanen J."/>
            <person name="Kim Y.M."/>
            <person name="Honaas L."/>
            <person name="Yang Z."/>
            <person name="Spallek T."/>
            <person name="Conn C.E."/>
            <person name="Ichihashi Y."/>
            <person name="Cheong K."/>
            <person name="Cui S."/>
            <person name="Der J.P."/>
            <person name="Gundlach H."/>
            <person name="Jiao Y."/>
            <person name="Hori C."/>
            <person name="Ishida J.K."/>
            <person name="Kasahara H."/>
            <person name="Kiba T."/>
            <person name="Kim M.S."/>
            <person name="Koo N."/>
            <person name="Laohavisit A."/>
            <person name="Lee Y.H."/>
            <person name="Lumba S."/>
            <person name="McCourt P."/>
            <person name="Mortimer J.C."/>
            <person name="Mutuku J.M."/>
            <person name="Nomura T."/>
            <person name="Sasaki-Sekimoto Y."/>
            <person name="Seto Y."/>
            <person name="Wang Y."/>
            <person name="Wakatake T."/>
            <person name="Sakakibara H."/>
            <person name="Demura T."/>
            <person name="Yamaguchi S."/>
            <person name="Yoneyama K."/>
            <person name="Manabe R.I."/>
            <person name="Nelson D.C."/>
            <person name="Schulman A.H."/>
            <person name="Timko M.P."/>
            <person name="dePamphilis C.W."/>
            <person name="Choi D."/>
            <person name="Shirasu K."/>
        </authorList>
    </citation>
    <scope>NUCLEOTIDE SEQUENCE [LARGE SCALE GENOMIC DNA]</scope>
    <source>
        <strain evidence="3">cv. UVA1</strain>
    </source>
</reference>
<keyword evidence="2" id="KW-0407">Ion channel</keyword>
<feature type="compositionally biased region" description="Basic and acidic residues" evidence="1">
    <location>
        <begin position="46"/>
        <end position="61"/>
    </location>
</feature>
<comment type="caution">
    <text evidence="2">The sequence shown here is derived from an EMBL/GenBank/DDBJ whole genome shotgun (WGS) entry which is preliminary data.</text>
</comment>
<keyword evidence="3" id="KW-1185">Reference proteome</keyword>
<gene>
    <name evidence="2" type="ORF">STAS_31518</name>
</gene>